<evidence type="ECO:0000259" key="2">
    <source>
        <dbReference type="Pfam" id="PF13936"/>
    </source>
</evidence>
<feature type="region of interest" description="Disordered" evidence="1">
    <location>
        <begin position="32"/>
        <end position="64"/>
    </location>
</feature>
<dbReference type="Proteomes" id="UP000661435">
    <property type="component" value="Unassembled WGS sequence"/>
</dbReference>
<reference evidence="3" key="1">
    <citation type="submission" date="2020-08" db="EMBL/GenBank/DDBJ databases">
        <title>Genome public.</title>
        <authorList>
            <person name="Liu C."/>
            <person name="Sun Q."/>
        </authorList>
    </citation>
    <scope>NUCLEOTIDE SEQUENCE</scope>
    <source>
        <strain evidence="3">NSJ-51</strain>
    </source>
</reference>
<organism evidence="3 4">
    <name type="scientific">Lawsonibacter hominis</name>
    <dbReference type="NCBI Taxonomy" id="2763053"/>
    <lineage>
        <taxon>Bacteria</taxon>
        <taxon>Bacillati</taxon>
        <taxon>Bacillota</taxon>
        <taxon>Clostridia</taxon>
        <taxon>Eubacteriales</taxon>
        <taxon>Oscillospiraceae</taxon>
        <taxon>Lawsonibacter</taxon>
    </lineage>
</organism>
<evidence type="ECO:0000256" key="1">
    <source>
        <dbReference type="SAM" id="MobiDB-lite"/>
    </source>
</evidence>
<sequence>MSHYRHLSIEEREKRSLIKGEGRSLRRIAQEMGRASATLSRERSRNKPRSNRTVRQKRSVATGRGAFSAGKSIFCARPRSGSTSAGCFRRHTGLLMRYRIGSSRRRLRCSAAMRPSAAPSTPDCLRKTNEQPAGAERGSCLLSVVDRKS</sequence>
<comment type="caution">
    <text evidence="3">The sequence shown here is derived from an EMBL/GenBank/DDBJ whole genome shotgun (WGS) entry which is preliminary data.</text>
</comment>
<accession>A0A8J6J264</accession>
<evidence type="ECO:0000313" key="4">
    <source>
        <dbReference type="Proteomes" id="UP000661435"/>
    </source>
</evidence>
<dbReference type="Pfam" id="PF13936">
    <property type="entry name" value="HTH_38"/>
    <property type="match status" value="1"/>
</dbReference>
<proteinExistence type="predicted"/>
<dbReference type="AlphaFoldDB" id="A0A8J6J264"/>
<dbReference type="EMBL" id="JACOPP010000002">
    <property type="protein sequence ID" value="MBC5732463.1"/>
    <property type="molecule type" value="Genomic_DNA"/>
</dbReference>
<feature type="compositionally biased region" description="Basic residues" evidence="1">
    <location>
        <begin position="46"/>
        <end position="58"/>
    </location>
</feature>
<dbReference type="InterPro" id="IPR025246">
    <property type="entry name" value="IS30-like_HTH"/>
</dbReference>
<keyword evidence="4" id="KW-1185">Reference proteome</keyword>
<feature type="domain" description="Transposase IS30-like HTH" evidence="2">
    <location>
        <begin position="3"/>
        <end position="46"/>
    </location>
</feature>
<protein>
    <submittedName>
        <fullName evidence="3">Helix-turn-helix domain-containing protein</fullName>
    </submittedName>
</protein>
<gene>
    <name evidence="3" type="ORF">H8S57_01810</name>
</gene>
<name>A0A8J6J264_9FIRM</name>
<evidence type="ECO:0000313" key="3">
    <source>
        <dbReference type="EMBL" id="MBC5732463.1"/>
    </source>
</evidence>
<feature type="region of interest" description="Disordered" evidence="1">
    <location>
        <begin position="111"/>
        <end position="137"/>
    </location>
</feature>